<evidence type="ECO:0000256" key="3">
    <source>
        <dbReference type="ARBA" id="ARBA00022692"/>
    </source>
</evidence>
<keyword evidence="5 7" id="KW-0472">Membrane</keyword>
<feature type="transmembrane region" description="Helical" evidence="7">
    <location>
        <begin position="58"/>
        <end position="76"/>
    </location>
</feature>
<feature type="region of interest" description="Disordered" evidence="6">
    <location>
        <begin position="912"/>
        <end position="935"/>
    </location>
</feature>
<sequence length="935" mass="102945">MNPTVIKAIFKRDFISYFSNPTGYVFIGVFVVLSSVAAFWPPAFFSNNLANLDQLSEWMPFILIIFIPAITMSIWAEERRQGTDELLLTLPASDFDVVLGKFKAGVAIFLVALLFSMFSIFLVFSYGLGSPDVGQFLCTYLGYFLVGVAMLGIGMVASFLTSNLTVGFILGMLFNLPLALAGQADAFISNRTVVQAIRQWSAAEQFADFSRGVVTLSGIVYFVSIALVALYLCMVLIGRRHWAGSEQGESLGSHFFLRTLALLVTVGAVNIFLSNNNLFRFDATEGEINSLADSSRTLVRELGRDDEVKPVKVDVFVSPTVPAEYAKQKRELLSTLQELESISGGKVQANINQIEVYSEEATVAEQAYGIEPREVISTVQGAQSQEEIFMGAAITSGLDKVVVPFFDRGVPVEYELVRSIATVAQQERKKVGVLKTDAPLMGGFTMQGPTEEALIITELKKQYDLVEIDPANPITEKVDVLLAVQPSSLSPEAMVNFVEFVRSGQPVAIFEDPLPGMIAGVPGTAQPKQAGGPMAMFGGGQPEPKGDINQLWDVLGVRLNGAELVWQGYNPYPVFGAYWNPQWVFIDGNNGALHPFSTDDPISSGLNQLLFFYAGGLSNMGREDVTFTNLAVTGDQTGVVPASSPGPILMSGDLTPAHRPTGKSYILAAHVRGTVAEDEDLQLEESVSDEELAKAQEELTAESDAADEKKEMKEPVKFNAVVVADIDCLSDQFFDLRRAGEDDMVVKWRIQNVAFVLNALDSLAGDDRFIELRKRAKNYRTLEQIEQQTADYRAASQKQQEKFQADAKAQIEEAGRSFEKAIATIESRTDLSPIEKQLLLEETRIRESRKRDVKIKRLEDERDTQVRQNERELAAKIRGVQGSYKMAAVLVPPILPILLAAWVFFHRRQQEKEGVAQSRLRYGSKEGKKEGPTAA</sequence>
<dbReference type="Pfam" id="PF12679">
    <property type="entry name" value="ABC2_membrane_2"/>
    <property type="match status" value="1"/>
</dbReference>
<gene>
    <name evidence="10" type="ORF">KOR34_34320</name>
</gene>
<name>A0A5C5V690_9BACT</name>
<feature type="transmembrane region" description="Helical" evidence="7">
    <location>
        <begin position="21"/>
        <end position="43"/>
    </location>
</feature>
<feature type="transmembrane region" description="Helical" evidence="7">
    <location>
        <begin position="209"/>
        <end position="234"/>
    </location>
</feature>
<dbReference type="Proteomes" id="UP000316714">
    <property type="component" value="Unassembled WGS sequence"/>
</dbReference>
<feature type="transmembrane region" description="Helical" evidence="7">
    <location>
        <begin position="167"/>
        <end position="189"/>
    </location>
</feature>
<evidence type="ECO:0000256" key="5">
    <source>
        <dbReference type="ARBA" id="ARBA00023136"/>
    </source>
</evidence>
<feature type="compositionally biased region" description="Basic and acidic residues" evidence="6">
    <location>
        <begin position="923"/>
        <end position="935"/>
    </location>
</feature>
<reference evidence="10 11" key="1">
    <citation type="submission" date="2019-02" db="EMBL/GenBank/DDBJ databases">
        <title>Deep-cultivation of Planctomycetes and their phenomic and genomic characterization uncovers novel biology.</title>
        <authorList>
            <person name="Wiegand S."/>
            <person name="Jogler M."/>
            <person name="Boedeker C."/>
            <person name="Pinto D."/>
            <person name="Vollmers J."/>
            <person name="Rivas-Marin E."/>
            <person name="Kohn T."/>
            <person name="Peeters S.H."/>
            <person name="Heuer A."/>
            <person name="Rast P."/>
            <person name="Oberbeckmann S."/>
            <person name="Bunk B."/>
            <person name="Jeske O."/>
            <person name="Meyerdierks A."/>
            <person name="Storesund J.E."/>
            <person name="Kallscheuer N."/>
            <person name="Luecker S."/>
            <person name="Lage O.M."/>
            <person name="Pohl T."/>
            <person name="Merkel B.J."/>
            <person name="Hornburger P."/>
            <person name="Mueller R.-W."/>
            <person name="Bruemmer F."/>
            <person name="Labrenz M."/>
            <person name="Spormann A.M."/>
            <person name="Op Den Camp H."/>
            <person name="Overmann J."/>
            <person name="Amann R."/>
            <person name="Jetten M.S.M."/>
            <person name="Mascher T."/>
            <person name="Medema M.H."/>
            <person name="Devos D.P."/>
            <person name="Kaster A.-K."/>
            <person name="Ovreas L."/>
            <person name="Rohde M."/>
            <person name="Galperin M.Y."/>
            <person name="Jogler C."/>
        </authorList>
    </citation>
    <scope>NUCLEOTIDE SEQUENCE [LARGE SCALE GENOMIC DNA]</scope>
    <source>
        <strain evidence="10 11">KOR34</strain>
    </source>
</reference>
<keyword evidence="2" id="KW-1003">Cell membrane</keyword>
<keyword evidence="4 7" id="KW-1133">Transmembrane helix</keyword>
<feature type="domain" description="DUF7088" evidence="9">
    <location>
        <begin position="288"/>
        <end position="395"/>
    </location>
</feature>
<dbReference type="Pfam" id="PF09822">
    <property type="entry name" value="ABC_transp_aux"/>
    <property type="match status" value="1"/>
</dbReference>
<evidence type="ECO:0000313" key="11">
    <source>
        <dbReference type="Proteomes" id="UP000316714"/>
    </source>
</evidence>
<dbReference type="GO" id="GO:0140359">
    <property type="term" value="F:ABC-type transporter activity"/>
    <property type="evidence" value="ECO:0007669"/>
    <property type="project" value="InterPro"/>
</dbReference>
<protein>
    <submittedName>
        <fullName evidence="10">ABC-type uncharacterized transport system</fullName>
    </submittedName>
</protein>
<keyword evidence="3 7" id="KW-0812">Transmembrane</keyword>
<dbReference type="InterPro" id="IPR055396">
    <property type="entry name" value="DUF7088"/>
</dbReference>
<feature type="transmembrane region" description="Helical" evidence="7">
    <location>
        <begin position="140"/>
        <end position="160"/>
    </location>
</feature>
<evidence type="ECO:0000256" key="1">
    <source>
        <dbReference type="ARBA" id="ARBA00004651"/>
    </source>
</evidence>
<dbReference type="Pfam" id="PF23357">
    <property type="entry name" value="DUF7088"/>
    <property type="match status" value="1"/>
</dbReference>
<dbReference type="RefSeq" id="WP_146566360.1">
    <property type="nucleotide sequence ID" value="NZ_SIHJ01000002.1"/>
</dbReference>
<dbReference type="EMBL" id="SIHJ01000002">
    <property type="protein sequence ID" value="TWT33600.1"/>
    <property type="molecule type" value="Genomic_DNA"/>
</dbReference>
<feature type="transmembrane region" description="Helical" evidence="7">
    <location>
        <begin position="106"/>
        <end position="128"/>
    </location>
</feature>
<feature type="region of interest" description="Disordered" evidence="6">
    <location>
        <begin position="686"/>
        <end position="711"/>
    </location>
</feature>
<dbReference type="InterPro" id="IPR051449">
    <property type="entry name" value="ABC-2_transporter_component"/>
</dbReference>
<evidence type="ECO:0000256" key="6">
    <source>
        <dbReference type="SAM" id="MobiDB-lite"/>
    </source>
</evidence>
<evidence type="ECO:0000256" key="4">
    <source>
        <dbReference type="ARBA" id="ARBA00022989"/>
    </source>
</evidence>
<proteinExistence type="predicted"/>
<comment type="subcellular location">
    <subcellularLocation>
        <location evidence="1">Cell membrane</location>
        <topology evidence="1">Multi-pass membrane protein</topology>
    </subcellularLocation>
</comment>
<dbReference type="PANTHER" id="PTHR30294:SF29">
    <property type="entry name" value="MULTIDRUG ABC TRANSPORTER PERMEASE YBHS-RELATED"/>
    <property type="match status" value="1"/>
</dbReference>
<evidence type="ECO:0000256" key="7">
    <source>
        <dbReference type="SAM" id="Phobius"/>
    </source>
</evidence>
<organism evidence="10 11">
    <name type="scientific">Posidoniimonas corsicana</name>
    <dbReference type="NCBI Taxonomy" id="1938618"/>
    <lineage>
        <taxon>Bacteria</taxon>
        <taxon>Pseudomonadati</taxon>
        <taxon>Planctomycetota</taxon>
        <taxon>Planctomycetia</taxon>
        <taxon>Pirellulales</taxon>
        <taxon>Lacipirellulaceae</taxon>
        <taxon>Posidoniimonas</taxon>
    </lineage>
</organism>
<evidence type="ECO:0000259" key="9">
    <source>
        <dbReference type="Pfam" id="PF23357"/>
    </source>
</evidence>
<dbReference type="AlphaFoldDB" id="A0A5C5V690"/>
<accession>A0A5C5V690</accession>
<feature type="transmembrane region" description="Helical" evidence="7">
    <location>
        <begin position="255"/>
        <end position="273"/>
    </location>
</feature>
<feature type="transmembrane region" description="Helical" evidence="7">
    <location>
        <begin position="886"/>
        <end position="905"/>
    </location>
</feature>
<feature type="domain" description="ABC-type uncharacterised transport system" evidence="8">
    <location>
        <begin position="428"/>
        <end position="759"/>
    </location>
</feature>
<dbReference type="OrthoDB" id="9794512at2"/>
<comment type="caution">
    <text evidence="10">The sequence shown here is derived from an EMBL/GenBank/DDBJ whole genome shotgun (WGS) entry which is preliminary data.</text>
</comment>
<dbReference type="PANTHER" id="PTHR30294">
    <property type="entry name" value="MEMBRANE COMPONENT OF ABC TRANSPORTER YHHJ-RELATED"/>
    <property type="match status" value="1"/>
</dbReference>
<dbReference type="GO" id="GO:0005886">
    <property type="term" value="C:plasma membrane"/>
    <property type="evidence" value="ECO:0007669"/>
    <property type="project" value="UniProtKB-SubCell"/>
</dbReference>
<evidence type="ECO:0000256" key="2">
    <source>
        <dbReference type="ARBA" id="ARBA00022475"/>
    </source>
</evidence>
<keyword evidence="11" id="KW-1185">Reference proteome</keyword>
<evidence type="ECO:0000259" key="8">
    <source>
        <dbReference type="Pfam" id="PF09822"/>
    </source>
</evidence>
<dbReference type="InterPro" id="IPR019196">
    <property type="entry name" value="ABC_transp_unknown"/>
</dbReference>
<evidence type="ECO:0000313" key="10">
    <source>
        <dbReference type="EMBL" id="TWT33600.1"/>
    </source>
</evidence>